<organism evidence="3 7">
    <name type="scientific">Clostridium sporogenes</name>
    <dbReference type="NCBI Taxonomy" id="1509"/>
    <lineage>
        <taxon>Bacteria</taxon>
        <taxon>Bacillati</taxon>
        <taxon>Bacillota</taxon>
        <taxon>Clostridia</taxon>
        <taxon>Eubacteriales</taxon>
        <taxon>Clostridiaceae</taxon>
        <taxon>Clostridium</taxon>
    </lineage>
</organism>
<dbReference type="SUPFAM" id="SSF53335">
    <property type="entry name" value="S-adenosyl-L-methionine-dependent methyltransferases"/>
    <property type="match status" value="1"/>
</dbReference>
<keyword evidence="3" id="KW-0489">Methyltransferase</keyword>
<evidence type="ECO:0000313" key="5">
    <source>
        <dbReference type="Proteomes" id="UP000033052"/>
    </source>
</evidence>
<keyword evidence="3" id="KW-0808">Transferase</keyword>
<dbReference type="Pfam" id="PF13649">
    <property type="entry name" value="Methyltransf_25"/>
    <property type="match status" value="1"/>
</dbReference>
<reference evidence="4 6" key="3">
    <citation type="submission" date="2017-09" db="EMBL/GenBank/DDBJ databases">
        <title>FDA dAtabase for Regulatory Grade micrObial Sequences (FDA-ARGOS): Supporting development and validation of Infectious Disease Dx tests.</title>
        <authorList>
            <person name="Kerrigan L."/>
            <person name="Long C."/>
            <person name="Tallon L.J."/>
            <person name="Sadzewicz L."/>
            <person name="Ott S."/>
            <person name="Zhao X."/>
            <person name="Nagaraj S."/>
            <person name="Vavikolanu K."/>
            <person name="Aluvathingal J."/>
            <person name="Nadendla S."/>
            <person name="Sichtig H."/>
        </authorList>
    </citation>
    <scope>NUCLEOTIDE SEQUENCE [LARGE SCALE GENOMIC DNA]</scope>
    <source>
        <strain evidence="4 6">FDAARGOS_423</strain>
    </source>
</reference>
<dbReference type="EMBL" id="CP009225">
    <property type="protein sequence ID" value="AKC63022.1"/>
    <property type="molecule type" value="Genomic_DNA"/>
</dbReference>
<dbReference type="CDD" id="cd02440">
    <property type="entry name" value="AdoMet_MTases"/>
    <property type="match status" value="1"/>
</dbReference>
<protein>
    <submittedName>
        <fullName evidence="3">Class I SAM-dependent methyltransferase</fullName>
    </submittedName>
    <submittedName>
        <fullName evidence="2">Putative O-methyltransferase</fullName>
    </submittedName>
</protein>
<dbReference type="Gene3D" id="3.40.50.150">
    <property type="entry name" value="Vaccinia Virus protein VP39"/>
    <property type="match status" value="1"/>
</dbReference>
<evidence type="ECO:0000313" key="3">
    <source>
        <dbReference type="EMBL" id="NFR61791.1"/>
    </source>
</evidence>
<dbReference type="KEGG" id="cld:CLSPO_c23020"/>
<dbReference type="Proteomes" id="UP000223854">
    <property type="component" value="Unassembled WGS sequence"/>
</dbReference>
<keyword evidence="6" id="KW-1185">Reference proteome</keyword>
<dbReference type="GO" id="GO:0032259">
    <property type="term" value="P:methylation"/>
    <property type="evidence" value="ECO:0007669"/>
    <property type="project" value="UniProtKB-KW"/>
</dbReference>
<name>A0A7X5SXX7_CLOSG</name>
<reference evidence="2" key="1">
    <citation type="submission" date="2014-08" db="EMBL/GenBank/DDBJ databases">
        <authorList>
            <person name="Kubiak A."/>
            <person name="Poehlein A."/>
            <person name="Daniel R."/>
            <person name="Minton N.P."/>
        </authorList>
    </citation>
    <scope>NUCLEOTIDE SEQUENCE</scope>
    <source>
        <strain evidence="2">NCIMB 10696</strain>
    </source>
</reference>
<dbReference type="EMBL" id="PDLH01000007">
    <property type="protein sequence ID" value="PHG99817.1"/>
    <property type="molecule type" value="Genomic_DNA"/>
</dbReference>
<dbReference type="Proteomes" id="UP000033052">
    <property type="component" value="Chromosome"/>
</dbReference>
<feature type="domain" description="Methyltransferase" evidence="1">
    <location>
        <begin position="45"/>
        <end position="141"/>
    </location>
</feature>
<evidence type="ECO:0000313" key="4">
    <source>
        <dbReference type="EMBL" id="PHG99817.1"/>
    </source>
</evidence>
<sequence length="244" mass="27546">MSYEDCNYYGSSAEYYDLTSRELWEKKIPIIRRVSKAFPINSGPIIDIGAGTGNASIEIAKCLPDAAIIALEPSSEMRIAFASKIASDKELRSRITIIPKGVSEYNFSRKFSGALCMGVVGHLSNEERKMIWQSLRGALVKGAPLLIELLDEDLMFVKSETIISSVSVGEQKYEIFVKEKSKQEDHFGEWIFNYKVYDSNGVIREVNTPMIWERLFVDDIKKELEEAGFIANQISKSMIIACFK</sequence>
<dbReference type="Proteomes" id="UP000486601">
    <property type="component" value="Unassembled WGS sequence"/>
</dbReference>
<evidence type="ECO:0000313" key="2">
    <source>
        <dbReference type="EMBL" id="AKC63022.1"/>
    </source>
</evidence>
<reference evidence="3 7" key="4">
    <citation type="submission" date="2019-04" db="EMBL/GenBank/DDBJ databases">
        <title>Genome sequencing of Clostridium botulinum Groups I-IV and Clostridium butyricum.</title>
        <authorList>
            <person name="Brunt J."/>
            <person name="Van Vliet A.H.M."/>
            <person name="Stringer S.C."/>
            <person name="Carter A.T."/>
            <person name="Peck M.W."/>
        </authorList>
    </citation>
    <scope>NUCLEOTIDE SEQUENCE [LARGE SCALE GENOMIC DNA]</scope>
    <source>
        <strain evidence="3 7">IFR 18/108</strain>
    </source>
</reference>
<dbReference type="RefSeq" id="WP_003496470.1">
    <property type="nucleotide sequence ID" value="NZ_CBCRVC010000004.1"/>
</dbReference>
<proteinExistence type="predicted"/>
<dbReference type="EMBL" id="SXCS01000005">
    <property type="protein sequence ID" value="NFR61791.1"/>
    <property type="molecule type" value="Genomic_DNA"/>
</dbReference>
<evidence type="ECO:0000259" key="1">
    <source>
        <dbReference type="Pfam" id="PF13649"/>
    </source>
</evidence>
<dbReference type="AlphaFoldDB" id="A0A7X5SXX7"/>
<accession>A0A7X5SXX7</accession>
<dbReference type="GeneID" id="92940456"/>
<reference evidence="2 5" key="2">
    <citation type="journal article" date="2015" name="PLoS ONE">
        <title>A universal mariner transposon system for forward genetic studies in the genus clostridium.</title>
        <authorList>
            <person name="Zhang Y."/>
            <person name="Grosse-Honebrink A."/>
            <person name="Minton N.P."/>
        </authorList>
    </citation>
    <scope>NUCLEOTIDE SEQUENCE [LARGE SCALE GENOMIC DNA]</scope>
    <source>
        <strain evidence="2 5">NCIMB 10696</strain>
    </source>
</reference>
<evidence type="ECO:0000313" key="7">
    <source>
        <dbReference type="Proteomes" id="UP000486601"/>
    </source>
</evidence>
<dbReference type="GO" id="GO:0008168">
    <property type="term" value="F:methyltransferase activity"/>
    <property type="evidence" value="ECO:0007669"/>
    <property type="project" value="UniProtKB-KW"/>
</dbReference>
<dbReference type="InterPro" id="IPR029063">
    <property type="entry name" value="SAM-dependent_MTases_sf"/>
</dbReference>
<evidence type="ECO:0000313" key="6">
    <source>
        <dbReference type="Proteomes" id="UP000223854"/>
    </source>
</evidence>
<dbReference type="InterPro" id="IPR041698">
    <property type="entry name" value="Methyltransf_25"/>
</dbReference>
<gene>
    <name evidence="2" type="ORF">CLSPO_c23020</name>
    <name evidence="4" type="ORF">CRX47_08105</name>
    <name evidence="3" type="ORF">FDF70_09890</name>
</gene>